<evidence type="ECO:0000313" key="2">
    <source>
        <dbReference type="EMBL" id="SGZ32420.1"/>
    </source>
</evidence>
<reference evidence="2 3" key="1">
    <citation type="submission" date="2016-11" db="EMBL/GenBank/DDBJ databases">
        <authorList>
            <person name="Jaros S."/>
            <person name="Januszkiewicz K."/>
            <person name="Wedrychowicz H."/>
        </authorList>
    </citation>
    <scope>NUCLEOTIDE SEQUENCE [LARGE SCALE GENOMIC DNA]</scope>
</reference>
<organism evidence="2 3">
    <name type="scientific">Microbotryum silenes-dioicae</name>
    <dbReference type="NCBI Taxonomy" id="796604"/>
    <lineage>
        <taxon>Eukaryota</taxon>
        <taxon>Fungi</taxon>
        <taxon>Dikarya</taxon>
        <taxon>Basidiomycota</taxon>
        <taxon>Pucciniomycotina</taxon>
        <taxon>Microbotryomycetes</taxon>
        <taxon>Microbotryales</taxon>
        <taxon>Microbotryaceae</taxon>
        <taxon>Microbotryum</taxon>
    </lineage>
</organism>
<accession>A0A2X0MQS7</accession>
<dbReference type="AlphaFoldDB" id="A0A2X0MQS7"/>
<dbReference type="Proteomes" id="UP000249464">
    <property type="component" value="Unassembled WGS sequence"/>
</dbReference>
<dbReference type="EMBL" id="FQNC01000118">
    <property type="protein sequence ID" value="SGZ32420.1"/>
    <property type="molecule type" value="Genomic_DNA"/>
</dbReference>
<gene>
    <name evidence="2" type="primary">BQ5605_C040g11870</name>
    <name evidence="2" type="ORF">BQ5605_C040G11870</name>
</gene>
<feature type="region of interest" description="Disordered" evidence="1">
    <location>
        <begin position="45"/>
        <end position="69"/>
    </location>
</feature>
<evidence type="ECO:0000256" key="1">
    <source>
        <dbReference type="SAM" id="MobiDB-lite"/>
    </source>
</evidence>
<keyword evidence="3" id="KW-1185">Reference proteome</keyword>
<name>A0A2X0MQS7_9BASI</name>
<protein>
    <submittedName>
        <fullName evidence="2">BQ5605_C040g11870 protein</fullName>
    </submittedName>
</protein>
<proteinExistence type="predicted"/>
<dbReference type="STRING" id="796604.A0A2X0MQS7"/>
<sequence>MYCPWSPNLAELDKCRSMIVKQSRIQKMFRWLIERLKLLGVGIPPNEAGATAAPTTTSTGPSTATTPGEEVTEGALVPMASVVGAPDETRTQPSVTATALDSAIVAVATTPATNGKITDVPASSFGKNKKILSESHSSSSSVSFTLEPSSQRELAIVIIPRPVLPTLEDGQQFEEISAPIRVAENADSSTIVHLLAKIVL</sequence>
<feature type="compositionally biased region" description="Low complexity" evidence="1">
    <location>
        <begin position="48"/>
        <end position="68"/>
    </location>
</feature>
<evidence type="ECO:0000313" key="3">
    <source>
        <dbReference type="Proteomes" id="UP000249464"/>
    </source>
</evidence>